<accession>A0A1I2IM39</accession>
<dbReference type="RefSeq" id="WP_091208766.1">
    <property type="nucleotide sequence ID" value="NZ_FONQ01000021.1"/>
</dbReference>
<organism evidence="1 2">
    <name type="scientific">Flavobacterium xueshanense</name>
    <dbReference type="NCBI Taxonomy" id="935223"/>
    <lineage>
        <taxon>Bacteria</taxon>
        <taxon>Pseudomonadati</taxon>
        <taxon>Bacteroidota</taxon>
        <taxon>Flavobacteriia</taxon>
        <taxon>Flavobacteriales</taxon>
        <taxon>Flavobacteriaceae</taxon>
        <taxon>Flavobacterium</taxon>
    </lineage>
</organism>
<sequence length="194" mass="22166">MEDITTKFTHLYNVISSNSFLNKEALGGEIPFFISAYNAKQELKVNESIKLLINKLESSGIHVLEINLYDIVCEILEDKGGMERMFQVEKVKSKEKFLRALQSTLNIHQVLMPKIKEKIDTANAKVYFLTGIGKVFPYIRSHNILNNLQNIAKEAPTVTFFPGDYNGHTLNLFGLLKDDNYYRAFNIEKIEAKG</sequence>
<evidence type="ECO:0000313" key="2">
    <source>
        <dbReference type="Proteomes" id="UP000198596"/>
    </source>
</evidence>
<protein>
    <recommendedName>
        <fullName evidence="3">DUF1788 domain-containing protein</fullName>
    </recommendedName>
</protein>
<dbReference type="EMBL" id="FONQ01000021">
    <property type="protein sequence ID" value="SFF42750.1"/>
    <property type="molecule type" value="Genomic_DNA"/>
</dbReference>
<evidence type="ECO:0000313" key="1">
    <source>
        <dbReference type="EMBL" id="SFF42750.1"/>
    </source>
</evidence>
<dbReference type="AlphaFoldDB" id="A0A1I2IM39"/>
<proteinExistence type="predicted"/>
<evidence type="ECO:0008006" key="3">
    <source>
        <dbReference type="Google" id="ProtNLM"/>
    </source>
</evidence>
<keyword evidence="2" id="KW-1185">Reference proteome</keyword>
<name>A0A1I2IM39_9FLAO</name>
<gene>
    <name evidence="1" type="ORF">SAMN04488131_12143</name>
</gene>
<dbReference type="STRING" id="935223.SAMN04488131_12143"/>
<dbReference type="Pfam" id="PF08747">
    <property type="entry name" value="BrxB"/>
    <property type="match status" value="1"/>
</dbReference>
<dbReference type="OrthoDB" id="1093513at2"/>
<dbReference type="InterPro" id="IPR014858">
    <property type="entry name" value="BrxB"/>
</dbReference>
<reference evidence="2" key="1">
    <citation type="submission" date="2016-10" db="EMBL/GenBank/DDBJ databases">
        <authorList>
            <person name="Varghese N."/>
            <person name="Submissions S."/>
        </authorList>
    </citation>
    <scope>NUCLEOTIDE SEQUENCE [LARGE SCALE GENOMIC DNA]</scope>
    <source>
        <strain evidence="2">CGMCC 1.9227</strain>
    </source>
</reference>
<dbReference type="Proteomes" id="UP000198596">
    <property type="component" value="Unassembled WGS sequence"/>
</dbReference>